<keyword evidence="9" id="KW-0675">Receptor</keyword>
<evidence type="ECO:0000256" key="11">
    <source>
        <dbReference type="PROSITE-ProRule" id="PRU01360"/>
    </source>
</evidence>
<dbReference type="Proteomes" id="UP000279284">
    <property type="component" value="Chromosome"/>
</dbReference>
<dbReference type="InterPro" id="IPR000531">
    <property type="entry name" value="Beta-barrel_TonB"/>
</dbReference>
<evidence type="ECO:0000256" key="6">
    <source>
        <dbReference type="ARBA" id="ARBA00022729"/>
    </source>
</evidence>
<dbReference type="STRING" id="493.BWD07_03475"/>
<keyword evidence="8 11" id="KW-0472">Membrane</keyword>
<evidence type="ECO:0000256" key="8">
    <source>
        <dbReference type="ARBA" id="ARBA00023136"/>
    </source>
</evidence>
<evidence type="ECO:0000256" key="7">
    <source>
        <dbReference type="ARBA" id="ARBA00023077"/>
    </source>
</evidence>
<dbReference type="KEGG" id="nci:NCTC10296_01566"/>
<feature type="domain" description="TonB-dependent receptor plug" evidence="16">
    <location>
        <begin position="49"/>
        <end position="149"/>
    </location>
</feature>
<evidence type="ECO:0000313" key="17">
    <source>
        <dbReference type="EMBL" id="VEF01998.1"/>
    </source>
</evidence>
<name>A0A1X3CZ13_9NEIS</name>
<evidence type="ECO:0000256" key="13">
    <source>
        <dbReference type="RuleBase" id="RU003357"/>
    </source>
</evidence>
<keyword evidence="18" id="KW-1185">Reference proteome</keyword>
<evidence type="ECO:0000256" key="4">
    <source>
        <dbReference type="ARBA" id="ARBA00022452"/>
    </source>
</evidence>
<organism evidence="17 18">
    <name type="scientific">Neisseria canis</name>
    <dbReference type="NCBI Taxonomy" id="493"/>
    <lineage>
        <taxon>Bacteria</taxon>
        <taxon>Pseudomonadati</taxon>
        <taxon>Pseudomonadota</taxon>
        <taxon>Betaproteobacteria</taxon>
        <taxon>Neisseriales</taxon>
        <taxon>Neisseriaceae</taxon>
        <taxon>Neisseria</taxon>
    </lineage>
</organism>
<accession>A0A1X3CZ13</accession>
<feature type="domain" description="TonB-dependent receptor-like beta-barrel" evidence="15">
    <location>
        <begin position="295"/>
        <end position="667"/>
    </location>
</feature>
<dbReference type="EMBL" id="LR134313">
    <property type="protein sequence ID" value="VEF01998.1"/>
    <property type="molecule type" value="Genomic_DNA"/>
</dbReference>
<evidence type="ECO:0000259" key="16">
    <source>
        <dbReference type="Pfam" id="PF07715"/>
    </source>
</evidence>
<dbReference type="PANTHER" id="PTHR30069:SF41">
    <property type="entry name" value="HEME_HEMOPEXIN UTILIZATION PROTEIN C"/>
    <property type="match status" value="1"/>
</dbReference>
<dbReference type="InterPro" id="IPR012910">
    <property type="entry name" value="Plug_dom"/>
</dbReference>
<comment type="similarity">
    <text evidence="2 11 13">Belongs to the TonB-dependent receptor family.</text>
</comment>
<reference evidence="17 18" key="1">
    <citation type="submission" date="2018-12" db="EMBL/GenBank/DDBJ databases">
        <authorList>
            <consortium name="Pathogen Informatics"/>
        </authorList>
    </citation>
    <scope>NUCLEOTIDE SEQUENCE [LARGE SCALE GENOMIC DNA]</scope>
    <source>
        <strain evidence="17 18">NCTC10296</strain>
    </source>
</reference>
<evidence type="ECO:0000313" key="18">
    <source>
        <dbReference type="Proteomes" id="UP000279284"/>
    </source>
</evidence>
<evidence type="ECO:0000256" key="9">
    <source>
        <dbReference type="ARBA" id="ARBA00023170"/>
    </source>
</evidence>
<evidence type="ECO:0000256" key="3">
    <source>
        <dbReference type="ARBA" id="ARBA00022448"/>
    </source>
</evidence>
<evidence type="ECO:0000256" key="5">
    <source>
        <dbReference type="ARBA" id="ARBA00022692"/>
    </source>
</evidence>
<sequence>MKFKQLPLVAAVLGALYPASALADTVQAQEAPEVEVNSVQVTGDRQGAKVKTNVVTTRSKDESTETDLRGLFKDEPAIGIGGGNGTSQYLYIRNMGQNSVDVKVDNAYSDSQIHYHQGRHMLDPALVKIVSVQKGAGSASAGIGQTNGAVIAKTLDAQDLLKNSTNPNFGFKVNSGYNTNDGHNYGLTLFGKPGAVDFVLSGNRVKESNYKGGSGYRNGLDGGKRVPFSALDKTGYLAKIGIDAGEDHRFVLSHLNNEHKGDRVVREEFAIGGERLTLARQAPAKRKMSINQTNLEWMGKNMGFAQSASANIYRLEKGRWSVDDSRNGYAGGDSNTEPTKTKIETVGGNVNFDSHLNDRILLKYGVNYRTQEVKPDQIFRAGVTRQKKQDVGVYAEMITDVVEDLTLTTGLRYDHFNFKAMDGKKVSDGSVSPSLGVIWQVIPDLSLSASHNYATRSPRMHDGIMAHGKRGVVSIADNTKAERARNTEIGFNYDNGTFGADGSYFWQNIGNALGTSTGRNNHLCDAPTPRNPNECYSEIINAGKVKNSGYELGASFRKGGWTARLGVAYSKPKFYGERLSANPEYAMRIGRTWTGSLAYRFDNPDLEIGVHHRQVEGVKKEDNYILVNREVTPADTGKKAYGVTDISANWKPLKNDKMNVNFAVNNVFNKNYIPHAQRSDLPGAGREYRVGLNYTF</sequence>
<dbReference type="Gene3D" id="2.40.170.20">
    <property type="entry name" value="TonB-dependent receptor, beta-barrel domain"/>
    <property type="match status" value="1"/>
</dbReference>
<proteinExistence type="inferred from homology"/>
<keyword evidence="7 13" id="KW-0798">TonB box</keyword>
<dbReference type="Pfam" id="PF00593">
    <property type="entry name" value="TonB_dep_Rec_b-barrel"/>
    <property type="match status" value="1"/>
</dbReference>
<dbReference type="GO" id="GO:0044718">
    <property type="term" value="P:siderophore transmembrane transport"/>
    <property type="evidence" value="ECO:0007669"/>
    <property type="project" value="TreeGrafter"/>
</dbReference>
<dbReference type="AlphaFoldDB" id="A0A1X3CZ13"/>
<keyword evidence="6 14" id="KW-0732">Signal</keyword>
<evidence type="ECO:0000256" key="1">
    <source>
        <dbReference type="ARBA" id="ARBA00004571"/>
    </source>
</evidence>
<dbReference type="InterPro" id="IPR037066">
    <property type="entry name" value="Plug_dom_sf"/>
</dbReference>
<keyword evidence="3 11" id="KW-0813">Transport</keyword>
<dbReference type="InterPro" id="IPR039426">
    <property type="entry name" value="TonB-dep_rcpt-like"/>
</dbReference>
<dbReference type="OrthoDB" id="9790771at2"/>
<dbReference type="InterPro" id="IPR010917">
    <property type="entry name" value="TonB_rcpt_CS"/>
</dbReference>
<evidence type="ECO:0000256" key="2">
    <source>
        <dbReference type="ARBA" id="ARBA00009810"/>
    </source>
</evidence>
<dbReference type="InterPro" id="IPR036942">
    <property type="entry name" value="Beta-barrel_TonB_sf"/>
</dbReference>
<dbReference type="SUPFAM" id="SSF56935">
    <property type="entry name" value="Porins"/>
    <property type="match status" value="1"/>
</dbReference>
<keyword evidence="10 11" id="KW-0998">Cell outer membrane</keyword>
<dbReference type="GO" id="GO:0015344">
    <property type="term" value="F:siderophore uptake transmembrane transporter activity"/>
    <property type="evidence" value="ECO:0007669"/>
    <property type="project" value="TreeGrafter"/>
</dbReference>
<evidence type="ECO:0000256" key="12">
    <source>
        <dbReference type="PROSITE-ProRule" id="PRU10144"/>
    </source>
</evidence>
<feature type="signal peptide" evidence="14">
    <location>
        <begin position="1"/>
        <end position="23"/>
    </location>
</feature>
<evidence type="ECO:0000259" key="15">
    <source>
        <dbReference type="Pfam" id="PF00593"/>
    </source>
</evidence>
<keyword evidence="4 11" id="KW-1134">Transmembrane beta strand</keyword>
<feature type="chain" id="PRO_5030037538" evidence="14">
    <location>
        <begin position="24"/>
        <end position="696"/>
    </location>
</feature>
<gene>
    <name evidence="17" type="primary">hxuC_1</name>
    <name evidence="17" type="ORF">NCTC10296_01566</name>
</gene>
<evidence type="ECO:0000256" key="10">
    <source>
        <dbReference type="ARBA" id="ARBA00023237"/>
    </source>
</evidence>
<dbReference type="PROSITE" id="PS01156">
    <property type="entry name" value="TONB_DEPENDENT_REC_2"/>
    <property type="match status" value="1"/>
</dbReference>
<feature type="short sequence motif" description="TonB C-terminal box" evidence="12">
    <location>
        <begin position="679"/>
        <end position="696"/>
    </location>
</feature>
<dbReference type="PROSITE" id="PS52016">
    <property type="entry name" value="TONB_DEPENDENT_REC_3"/>
    <property type="match status" value="1"/>
</dbReference>
<protein>
    <submittedName>
        <fullName evidence="17">FetA</fullName>
    </submittedName>
</protein>
<dbReference type="PANTHER" id="PTHR30069">
    <property type="entry name" value="TONB-DEPENDENT OUTER MEMBRANE RECEPTOR"/>
    <property type="match status" value="1"/>
</dbReference>
<dbReference type="Gene3D" id="2.170.130.10">
    <property type="entry name" value="TonB-dependent receptor, plug domain"/>
    <property type="match status" value="1"/>
</dbReference>
<dbReference type="RefSeq" id="WP_085415978.1">
    <property type="nucleotide sequence ID" value="NZ_CAUJPY010000003.1"/>
</dbReference>
<dbReference type="GO" id="GO:0009279">
    <property type="term" value="C:cell outer membrane"/>
    <property type="evidence" value="ECO:0007669"/>
    <property type="project" value="UniProtKB-SubCell"/>
</dbReference>
<evidence type="ECO:0000256" key="14">
    <source>
        <dbReference type="SAM" id="SignalP"/>
    </source>
</evidence>
<keyword evidence="5 11" id="KW-0812">Transmembrane</keyword>
<dbReference type="Pfam" id="PF07715">
    <property type="entry name" value="Plug"/>
    <property type="match status" value="1"/>
</dbReference>
<comment type="subcellular location">
    <subcellularLocation>
        <location evidence="1 11">Cell outer membrane</location>
        <topology evidence="1 11">Multi-pass membrane protein</topology>
    </subcellularLocation>
</comment>